<evidence type="ECO:0000313" key="2">
    <source>
        <dbReference type="Proteomes" id="UP000182624"/>
    </source>
</evidence>
<proteinExistence type="predicted"/>
<dbReference type="EMBL" id="FOXO01000020">
    <property type="protein sequence ID" value="SFQ13588.1"/>
    <property type="molecule type" value="Genomic_DNA"/>
</dbReference>
<keyword evidence="2" id="KW-1185">Reference proteome</keyword>
<evidence type="ECO:0000313" key="1">
    <source>
        <dbReference type="EMBL" id="SFQ13588.1"/>
    </source>
</evidence>
<accession>A0A1I5W1D6</accession>
<reference evidence="2" key="1">
    <citation type="submission" date="2016-10" db="EMBL/GenBank/DDBJ databases">
        <authorList>
            <person name="Varghese N."/>
            <person name="Submissions S."/>
        </authorList>
    </citation>
    <scope>NUCLEOTIDE SEQUENCE [LARGE SCALE GENOMIC DNA]</scope>
    <source>
        <strain evidence="2">P18</strain>
    </source>
</reference>
<dbReference type="Proteomes" id="UP000182624">
    <property type="component" value="Unassembled WGS sequence"/>
</dbReference>
<dbReference type="AlphaFoldDB" id="A0A1I5W1D6"/>
<organism evidence="1 2">
    <name type="scientific">Butyrivibrio proteoclasticus</name>
    <dbReference type="NCBI Taxonomy" id="43305"/>
    <lineage>
        <taxon>Bacteria</taxon>
        <taxon>Bacillati</taxon>
        <taxon>Bacillota</taxon>
        <taxon>Clostridia</taxon>
        <taxon>Lachnospirales</taxon>
        <taxon>Lachnospiraceae</taxon>
        <taxon>Butyrivibrio</taxon>
    </lineage>
</organism>
<name>A0A1I5W1D6_9FIRM</name>
<sequence>MGCWTIVAGELEIIPAPDETLIKEYIKFSNRVNPYEKMDENFPNPWFFNEDNRLESIAGKFAEPSVWYDYIKNFFEALGYKLVGEKQIVGECDPGVNFWELDDIQYKKYKKWKERIQDYELGA</sequence>
<protein>
    <submittedName>
        <fullName evidence="1">Uncharacterized protein</fullName>
    </submittedName>
</protein>
<dbReference type="RefSeq" id="WP_074889467.1">
    <property type="nucleotide sequence ID" value="NZ_FOXO01000020.1"/>
</dbReference>
<gene>
    <name evidence="1" type="ORF">SAMN04487928_12027</name>
</gene>